<proteinExistence type="predicted"/>
<accession>A0AAN8WHX6</accession>
<dbReference type="AlphaFoldDB" id="A0AAN8WHX6"/>
<dbReference type="GO" id="GO:0005765">
    <property type="term" value="C:lysosomal membrane"/>
    <property type="evidence" value="ECO:0007669"/>
    <property type="project" value="TreeGrafter"/>
</dbReference>
<keyword evidence="3" id="KW-1185">Reference proteome</keyword>
<sequence>MIKNSMEEAVTQCLQAAQHEFRPQTQKMLLRAAIFGKSFIPEINPEPCKKAIFTLRVLNAVRDYRVGE</sequence>
<dbReference type="GO" id="GO:0030897">
    <property type="term" value="C:HOPS complex"/>
    <property type="evidence" value="ECO:0007669"/>
    <property type="project" value="TreeGrafter"/>
</dbReference>
<dbReference type="PANTHER" id="PTHR12811">
    <property type="entry name" value="VACUOLAR PROTEIN SORTING VPS16"/>
    <property type="match status" value="1"/>
</dbReference>
<reference evidence="2 3" key="1">
    <citation type="submission" date="2023-11" db="EMBL/GenBank/DDBJ databases">
        <title>Halocaridina rubra genome assembly.</title>
        <authorList>
            <person name="Smith C."/>
        </authorList>
    </citation>
    <scope>NUCLEOTIDE SEQUENCE [LARGE SCALE GENOMIC DNA]</scope>
    <source>
        <strain evidence="2">EP-1</strain>
        <tissue evidence="2">Whole</tissue>
    </source>
</reference>
<dbReference type="InterPro" id="IPR016534">
    <property type="entry name" value="VPS16"/>
</dbReference>
<dbReference type="Proteomes" id="UP001381693">
    <property type="component" value="Unassembled WGS sequence"/>
</dbReference>
<dbReference type="GO" id="GO:0003779">
    <property type="term" value="F:actin binding"/>
    <property type="evidence" value="ECO:0007669"/>
    <property type="project" value="TreeGrafter"/>
</dbReference>
<evidence type="ECO:0000259" key="1">
    <source>
        <dbReference type="Pfam" id="PF04841"/>
    </source>
</evidence>
<dbReference type="GO" id="GO:0042144">
    <property type="term" value="P:vacuole fusion, non-autophagic"/>
    <property type="evidence" value="ECO:0007669"/>
    <property type="project" value="TreeGrafter"/>
</dbReference>
<protein>
    <recommendedName>
        <fullName evidence="1">Vps16 N-terminal domain-containing protein</fullName>
    </recommendedName>
</protein>
<dbReference type="GO" id="GO:0006886">
    <property type="term" value="P:intracellular protein transport"/>
    <property type="evidence" value="ECO:0007669"/>
    <property type="project" value="InterPro"/>
</dbReference>
<dbReference type="EMBL" id="JAXCGZ010020791">
    <property type="protein sequence ID" value="KAK7065417.1"/>
    <property type="molecule type" value="Genomic_DNA"/>
</dbReference>
<organism evidence="2 3">
    <name type="scientific">Halocaridina rubra</name>
    <name type="common">Hawaiian red shrimp</name>
    <dbReference type="NCBI Taxonomy" id="373956"/>
    <lineage>
        <taxon>Eukaryota</taxon>
        <taxon>Metazoa</taxon>
        <taxon>Ecdysozoa</taxon>
        <taxon>Arthropoda</taxon>
        <taxon>Crustacea</taxon>
        <taxon>Multicrustacea</taxon>
        <taxon>Malacostraca</taxon>
        <taxon>Eumalacostraca</taxon>
        <taxon>Eucarida</taxon>
        <taxon>Decapoda</taxon>
        <taxon>Pleocyemata</taxon>
        <taxon>Caridea</taxon>
        <taxon>Atyoidea</taxon>
        <taxon>Atyidae</taxon>
        <taxon>Halocaridina</taxon>
    </lineage>
</organism>
<dbReference type="GO" id="GO:0016197">
    <property type="term" value="P:endosomal transport"/>
    <property type="evidence" value="ECO:0007669"/>
    <property type="project" value="TreeGrafter"/>
</dbReference>
<dbReference type="GO" id="GO:0005768">
    <property type="term" value="C:endosome"/>
    <property type="evidence" value="ECO:0007669"/>
    <property type="project" value="TreeGrafter"/>
</dbReference>
<name>A0AAN8WHX6_HALRR</name>
<evidence type="ECO:0000313" key="2">
    <source>
        <dbReference type="EMBL" id="KAK7065417.1"/>
    </source>
</evidence>
<comment type="caution">
    <text evidence="2">The sequence shown here is derived from an EMBL/GenBank/DDBJ whole genome shotgun (WGS) entry which is preliminary data.</text>
</comment>
<gene>
    <name evidence="2" type="ORF">SK128_007322</name>
</gene>
<evidence type="ECO:0000313" key="3">
    <source>
        <dbReference type="Proteomes" id="UP001381693"/>
    </source>
</evidence>
<feature type="domain" description="Vps16 N-terminal" evidence="1">
    <location>
        <begin position="1"/>
        <end position="46"/>
    </location>
</feature>
<dbReference type="InterPro" id="IPR006926">
    <property type="entry name" value="Vps16_N"/>
</dbReference>
<dbReference type="Pfam" id="PF04841">
    <property type="entry name" value="Vps16_N"/>
    <property type="match status" value="1"/>
</dbReference>
<dbReference type="PANTHER" id="PTHR12811:SF0">
    <property type="entry name" value="VACUOLAR PROTEIN SORTING-ASSOCIATED PROTEIN 16 HOMOLOG"/>
    <property type="match status" value="1"/>
</dbReference>